<reference evidence="6 7" key="1">
    <citation type="submission" date="2018-04" db="EMBL/GenBank/DDBJ databases">
        <title>Genomic Encyclopedia of Archaeal and Bacterial Type Strains, Phase II (KMG-II): from individual species to whole genera.</title>
        <authorList>
            <person name="Goeker M."/>
        </authorList>
    </citation>
    <scope>NUCLEOTIDE SEQUENCE [LARGE SCALE GENOMIC DNA]</scope>
    <source>
        <strain evidence="6 7">DSM 19783</strain>
    </source>
</reference>
<dbReference type="Pfam" id="PF00990">
    <property type="entry name" value="GGDEF"/>
    <property type="match status" value="1"/>
</dbReference>
<dbReference type="Pfam" id="PF00563">
    <property type="entry name" value="EAL"/>
    <property type="match status" value="1"/>
</dbReference>
<sequence>MAARMSKERDPRMTLRRAGSPVGPAALRARLADLVAALAVPAWATAADGQVLVANAAAAALLERPAADWAGLGDDALLPERCARRLQGARATLLREGRARVRYRGGFLTGTGRFRLLDCSLTRLSGIASAVLVQAEPVGLCGAGADPRAREDDDAGIESGVEVVAWLPPGMSRHHEVLQRAAEAAGFAQWYLDPARRRIWVADGVPALLGFAPGEVALDSSWLRARLHPEDRPAMRAVAAQLIRGGVESVRIDCRLRHRDGRYLWVEATTRRIVATPGRRTILCGSLSDVTHFKDHEARLQQALFEARRARTEAAKTEGLMRIATEGAGFGHWTFDPATGTYWLSDACFRSLGYRPGSIDTSRIGFREVIHPDDAGAAHAALEALLAGECELLHIDSRMRTADGSWRWHETTARLVPLAEVGLPPLVCGISRDITARKTHEQDLARALEAARRARDEAEAARGKLHLQATILRVSTEYSNVVPWHAIPALGLVRADAHLAAMLGYPPGHRIGSAEFRDMIHPDDAPEALGLVDALYRRETEAFSAEFRVRRGDDGWCWVASKARWLDGAGSGLPDMVCGTLTEITAIKANEARLAEALAAAETARKEARASEQMLRTAAICGDMGAWSICAERGEAWMTEEGFRQLGYEPGDFVPDDAGWRGLIHPDDLPAAAIAMDAVIEGRAEVYDFDHRIRHKDGSYHWYRTVARLIDRRAEGLPLLMAGAHTCIDRQKQNEARLSEALAEAEAARAESQTREEMLRTSALCSGIAHWVVCPDTGEGWIPEGTYGLLGYAPDAFPPENRCWRGLIHPEDSDSAIEEMRDLLEFRADGYTHEHRLRHADGSYHWYRTVARRVDRSATDQPDLIAGALVSIDHVKENERRLAEAAEAAHLAGERLNTLADNAPGALFIFRVTPAGQFDLPYFSAKLPALMGLTRAEIEADSEALLRRVDPDHIQDLRLAISKSRRGLTPFEMRLRVRMPEGEFRWVLVSSLPFRREGGIVVWFGNVFDITEKLAVERRAAEAAEEVRRAHERLRSVALIAPVGLYEFRRKPDGSTDFPYTSPQFEEIMGLTRAEIDMLDGNVMKRVDPEDLQRVADSTDASARDLSLWSQRFRIRHPARGQVWLSGAAAPRRQDDGTIVWAGALHDVTADVRREAELRQAHQLAETMRAENEHQALHDGLTGLPNRRYYDQILAERIEAARTGDGPHDAVLIRVDLDHFKYVNDTLGHEAGDRVLIRVAEVLRGALRAADFAARIGGDEFSILLGPGMSAENAREVVERVQVALARPLTYEGRLCRFGASFGIAHTEDIDAMGAELQLFADAALYRAKEGGRNRMEFFTSDLHRNILNDREIGAELHEALERDEFVPFFQPQVSAEDGHLVGAETLLRWRHPEKGLLAPDAFMHVAEQLRIVAEIDRIMMQKARGALERWRAQGLVLPKISFNVSSGRMHDPDVVSLARSMVGSGTKVTFELLESILVEEESDAFRFHLAQIRDAGIDIEIDDFGSGHASIIGLMEIAPQALKVDRRIVRPVATDMRARNLVRAIIEIAETLGIATVVEGVETAEQATVLRGIGCNIFQGYLFAKPLSEDDFLAYALAHPEKRA</sequence>
<feature type="coiled-coil region" evidence="1">
    <location>
        <begin position="587"/>
        <end position="614"/>
    </location>
</feature>
<evidence type="ECO:0000259" key="4">
    <source>
        <dbReference type="PROSITE" id="PS50883"/>
    </source>
</evidence>
<dbReference type="Gene3D" id="3.30.70.270">
    <property type="match status" value="1"/>
</dbReference>
<feature type="domain" description="PAC" evidence="3">
    <location>
        <begin position="969"/>
        <end position="1022"/>
    </location>
</feature>
<dbReference type="SUPFAM" id="SSF55073">
    <property type="entry name" value="Nucleotide cyclase"/>
    <property type="match status" value="1"/>
</dbReference>
<dbReference type="EMBL" id="QAYC01000004">
    <property type="protein sequence ID" value="PTW50652.1"/>
    <property type="molecule type" value="Genomic_DNA"/>
</dbReference>
<dbReference type="GO" id="GO:0003824">
    <property type="term" value="F:catalytic activity"/>
    <property type="evidence" value="ECO:0007669"/>
    <property type="project" value="UniProtKB-ARBA"/>
</dbReference>
<dbReference type="CDD" id="cd01949">
    <property type="entry name" value="GGDEF"/>
    <property type="match status" value="1"/>
</dbReference>
<dbReference type="InterPro" id="IPR000014">
    <property type="entry name" value="PAS"/>
</dbReference>
<evidence type="ECO:0000259" key="2">
    <source>
        <dbReference type="PROSITE" id="PS50112"/>
    </source>
</evidence>
<feature type="domain" description="EAL" evidence="4">
    <location>
        <begin position="1350"/>
        <end position="1601"/>
    </location>
</feature>
<keyword evidence="1" id="KW-0175">Coiled coil</keyword>
<dbReference type="SUPFAM" id="SSF55785">
    <property type="entry name" value="PYP-like sensor domain (PAS domain)"/>
    <property type="match status" value="8"/>
</dbReference>
<evidence type="ECO:0000256" key="1">
    <source>
        <dbReference type="SAM" id="Coils"/>
    </source>
</evidence>
<evidence type="ECO:0000259" key="5">
    <source>
        <dbReference type="PROSITE" id="PS50887"/>
    </source>
</evidence>
<dbReference type="Gene3D" id="3.30.450.20">
    <property type="entry name" value="PAS domain"/>
    <property type="match status" value="8"/>
</dbReference>
<proteinExistence type="predicted"/>
<accession>A0A8E2VLU9</accession>
<feature type="coiled-coil region" evidence="1">
    <location>
        <begin position="728"/>
        <end position="755"/>
    </location>
</feature>
<dbReference type="InterPro" id="IPR001633">
    <property type="entry name" value="EAL_dom"/>
</dbReference>
<dbReference type="PROSITE" id="PS50113">
    <property type="entry name" value="PAC"/>
    <property type="match status" value="3"/>
</dbReference>
<feature type="domain" description="PAS" evidence="2">
    <location>
        <begin position="174"/>
        <end position="246"/>
    </location>
</feature>
<comment type="caution">
    <text evidence="6">The sequence shown here is derived from an EMBL/GenBank/DDBJ whole genome shotgun (WGS) entry which is preliminary data.</text>
</comment>
<dbReference type="SUPFAM" id="SSF141868">
    <property type="entry name" value="EAL domain-like"/>
    <property type="match status" value="1"/>
</dbReference>
<dbReference type="SMART" id="SM00267">
    <property type="entry name" value="GGDEF"/>
    <property type="match status" value="1"/>
</dbReference>
<dbReference type="PROSITE" id="PS50112">
    <property type="entry name" value="PAS"/>
    <property type="match status" value="2"/>
</dbReference>
<dbReference type="SMART" id="SM00086">
    <property type="entry name" value="PAC"/>
    <property type="match status" value="7"/>
</dbReference>
<dbReference type="Proteomes" id="UP000244037">
    <property type="component" value="Unassembled WGS sequence"/>
</dbReference>
<feature type="domain" description="PAS" evidence="2">
    <location>
        <begin position="492"/>
        <end position="539"/>
    </location>
</feature>
<dbReference type="InterPro" id="IPR052155">
    <property type="entry name" value="Biofilm_reg_signaling"/>
</dbReference>
<dbReference type="NCBIfam" id="TIGR00229">
    <property type="entry name" value="sensory_box"/>
    <property type="match status" value="3"/>
</dbReference>
<evidence type="ECO:0000259" key="3">
    <source>
        <dbReference type="PROSITE" id="PS50113"/>
    </source>
</evidence>
<name>A0A8E2VLU9_9RHOB</name>
<dbReference type="InterPro" id="IPR043128">
    <property type="entry name" value="Rev_trsase/Diguanyl_cyclase"/>
</dbReference>
<dbReference type="InterPro" id="IPR000160">
    <property type="entry name" value="GGDEF_dom"/>
</dbReference>
<dbReference type="CDD" id="cd01948">
    <property type="entry name" value="EAL"/>
    <property type="match status" value="1"/>
</dbReference>
<evidence type="ECO:0000313" key="6">
    <source>
        <dbReference type="EMBL" id="PTW50652.1"/>
    </source>
</evidence>
<dbReference type="InterPro" id="IPR035965">
    <property type="entry name" value="PAS-like_dom_sf"/>
</dbReference>
<feature type="domain" description="PAC" evidence="3">
    <location>
        <begin position="250"/>
        <end position="302"/>
    </location>
</feature>
<dbReference type="PANTHER" id="PTHR44757:SF2">
    <property type="entry name" value="BIOFILM ARCHITECTURE MAINTENANCE PROTEIN MBAA"/>
    <property type="match status" value="1"/>
</dbReference>
<dbReference type="SMART" id="SM00091">
    <property type="entry name" value="PAS"/>
    <property type="match status" value="7"/>
</dbReference>
<dbReference type="PROSITE" id="PS50887">
    <property type="entry name" value="GGDEF"/>
    <property type="match status" value="1"/>
</dbReference>
<dbReference type="CDD" id="cd00130">
    <property type="entry name" value="PAS"/>
    <property type="match status" value="4"/>
</dbReference>
<organism evidence="6 7">
    <name type="scientific">Rhodovulum kholense</name>
    <dbReference type="NCBI Taxonomy" id="453584"/>
    <lineage>
        <taxon>Bacteria</taxon>
        <taxon>Pseudomonadati</taxon>
        <taxon>Pseudomonadota</taxon>
        <taxon>Alphaproteobacteria</taxon>
        <taxon>Rhodobacterales</taxon>
        <taxon>Paracoccaceae</taxon>
        <taxon>Rhodovulum</taxon>
    </lineage>
</organism>
<dbReference type="FunFam" id="3.30.70.270:FF:000001">
    <property type="entry name" value="Diguanylate cyclase domain protein"/>
    <property type="match status" value="1"/>
</dbReference>
<dbReference type="InterPro" id="IPR029787">
    <property type="entry name" value="Nucleotide_cyclase"/>
</dbReference>
<dbReference type="SMART" id="SM00052">
    <property type="entry name" value="EAL"/>
    <property type="match status" value="1"/>
</dbReference>
<keyword evidence="7" id="KW-1185">Reference proteome</keyword>
<dbReference type="InterPro" id="IPR001610">
    <property type="entry name" value="PAC"/>
</dbReference>
<dbReference type="Pfam" id="PF08447">
    <property type="entry name" value="PAS_3"/>
    <property type="match status" value="7"/>
</dbReference>
<dbReference type="InterPro" id="IPR000700">
    <property type="entry name" value="PAS-assoc_C"/>
</dbReference>
<dbReference type="Gene3D" id="3.20.20.450">
    <property type="entry name" value="EAL domain"/>
    <property type="match status" value="1"/>
</dbReference>
<feature type="coiled-coil region" evidence="1">
    <location>
        <begin position="437"/>
        <end position="468"/>
    </location>
</feature>
<dbReference type="PROSITE" id="PS50883">
    <property type="entry name" value="EAL"/>
    <property type="match status" value="1"/>
</dbReference>
<dbReference type="NCBIfam" id="TIGR00254">
    <property type="entry name" value="GGDEF"/>
    <property type="match status" value="1"/>
</dbReference>
<evidence type="ECO:0000313" key="7">
    <source>
        <dbReference type="Proteomes" id="UP000244037"/>
    </source>
</evidence>
<feature type="domain" description="GGDEF" evidence="5">
    <location>
        <begin position="1208"/>
        <end position="1341"/>
    </location>
</feature>
<dbReference type="InterPro" id="IPR013655">
    <property type="entry name" value="PAS_fold_3"/>
</dbReference>
<protein>
    <submittedName>
        <fullName evidence="6">PAS domain S-box-containing protein/diguanylate cyclase (GGDEF)-like protein</fullName>
    </submittedName>
</protein>
<gene>
    <name evidence="6" type="ORF">C8N38_104288</name>
</gene>
<dbReference type="InterPro" id="IPR035919">
    <property type="entry name" value="EAL_sf"/>
</dbReference>
<dbReference type="PANTHER" id="PTHR44757">
    <property type="entry name" value="DIGUANYLATE CYCLASE DGCP"/>
    <property type="match status" value="1"/>
</dbReference>
<feature type="domain" description="PAC" evidence="3">
    <location>
        <begin position="393"/>
        <end position="446"/>
    </location>
</feature>